<keyword evidence="4" id="KW-1185">Reference proteome</keyword>
<dbReference type="CDD" id="cd17557">
    <property type="entry name" value="REC_Rcp-like"/>
    <property type="match status" value="1"/>
</dbReference>
<evidence type="ECO:0000256" key="1">
    <source>
        <dbReference type="PROSITE-ProRule" id="PRU00169"/>
    </source>
</evidence>
<dbReference type="EMBL" id="JACHJC010000001">
    <property type="protein sequence ID" value="MBB5116431.1"/>
    <property type="molecule type" value="Genomic_DNA"/>
</dbReference>
<dbReference type="RefSeq" id="WP_184688749.1">
    <property type="nucleotide sequence ID" value="NZ_JACHJC010000001.1"/>
</dbReference>
<dbReference type="PROSITE" id="PS50110">
    <property type="entry name" value="RESPONSE_REGULATORY"/>
    <property type="match status" value="1"/>
</dbReference>
<dbReference type="PANTHER" id="PTHR44520:SF2">
    <property type="entry name" value="RESPONSE REGULATOR RCP1"/>
    <property type="match status" value="1"/>
</dbReference>
<dbReference type="GeneID" id="300296784"/>
<dbReference type="InterPro" id="IPR011006">
    <property type="entry name" value="CheY-like_superfamily"/>
</dbReference>
<dbReference type="Pfam" id="PF00072">
    <property type="entry name" value="Response_reg"/>
    <property type="match status" value="1"/>
</dbReference>
<feature type="domain" description="Response regulatory" evidence="2">
    <location>
        <begin position="12"/>
        <end position="137"/>
    </location>
</feature>
<comment type="caution">
    <text evidence="3">The sequence shown here is derived from an EMBL/GenBank/DDBJ whole genome shotgun (WGS) entry which is preliminary data.</text>
</comment>
<dbReference type="SUPFAM" id="SSF52172">
    <property type="entry name" value="CheY-like"/>
    <property type="match status" value="1"/>
</dbReference>
<reference evidence="3 4" key="1">
    <citation type="submission" date="2020-08" db="EMBL/GenBank/DDBJ databases">
        <title>Sequencing the genomes of 1000 actinobacteria strains.</title>
        <authorList>
            <person name="Klenk H.-P."/>
        </authorList>
    </citation>
    <scope>NUCLEOTIDE SEQUENCE [LARGE SCALE GENOMIC DNA]</scope>
    <source>
        <strain evidence="3 4">DSM 43036</strain>
    </source>
</reference>
<accession>A0ABR6MM44</accession>
<keyword evidence="1" id="KW-0597">Phosphoprotein</keyword>
<name>A0ABR6MM44_MICEC</name>
<proteinExistence type="predicted"/>
<dbReference type="Proteomes" id="UP000618986">
    <property type="component" value="Unassembled WGS sequence"/>
</dbReference>
<dbReference type="InterPro" id="IPR001789">
    <property type="entry name" value="Sig_transdc_resp-reg_receiver"/>
</dbReference>
<dbReference type="InterPro" id="IPR052893">
    <property type="entry name" value="TCS_response_regulator"/>
</dbReference>
<evidence type="ECO:0000313" key="3">
    <source>
        <dbReference type="EMBL" id="MBB5116431.1"/>
    </source>
</evidence>
<organism evidence="3 4">
    <name type="scientific">Micromonospora echinospora</name>
    <name type="common">Micromonospora purpurea</name>
    <dbReference type="NCBI Taxonomy" id="1877"/>
    <lineage>
        <taxon>Bacteria</taxon>
        <taxon>Bacillati</taxon>
        <taxon>Actinomycetota</taxon>
        <taxon>Actinomycetes</taxon>
        <taxon>Micromonosporales</taxon>
        <taxon>Micromonosporaceae</taxon>
        <taxon>Micromonospora</taxon>
    </lineage>
</organism>
<evidence type="ECO:0000259" key="2">
    <source>
        <dbReference type="PROSITE" id="PS50110"/>
    </source>
</evidence>
<dbReference type="PANTHER" id="PTHR44520">
    <property type="entry name" value="RESPONSE REGULATOR RCP1-RELATED"/>
    <property type="match status" value="1"/>
</dbReference>
<gene>
    <name evidence="3" type="ORF">FHU28_006270</name>
</gene>
<dbReference type="Gene3D" id="3.40.50.2300">
    <property type="match status" value="1"/>
</dbReference>
<dbReference type="SMART" id="SM00448">
    <property type="entry name" value="REC"/>
    <property type="match status" value="1"/>
</dbReference>
<evidence type="ECO:0000313" key="4">
    <source>
        <dbReference type="Proteomes" id="UP000618986"/>
    </source>
</evidence>
<feature type="modified residue" description="4-aspartylphosphate" evidence="1">
    <location>
        <position position="70"/>
    </location>
</feature>
<sequence length="150" mass="17046">MTAPADGKSPIEVLLVEDDPGDVLMTQEAFEEHKLRNRLTVVSDGTEALAYLRREGQYADAVTPDLILLDLNLPRRDGREVLEEIKKDEELRRIPVVVLTTSQADEDILRSYQLHANAYVTKPVDFERFISVVRQIDEFFVSVVKLPPRG</sequence>
<protein>
    <submittedName>
        <fullName evidence="3">CheY-like chemotaxis protein</fullName>
    </submittedName>
</protein>